<feature type="non-terminal residue" evidence="2">
    <location>
        <position position="1"/>
    </location>
</feature>
<evidence type="ECO:0000313" key="2">
    <source>
        <dbReference type="EMBL" id="CEK62434.1"/>
    </source>
</evidence>
<accession>A0A0B6Z1L2</accession>
<organism evidence="2">
    <name type="scientific">Arion vulgaris</name>
    <dbReference type="NCBI Taxonomy" id="1028688"/>
    <lineage>
        <taxon>Eukaryota</taxon>
        <taxon>Metazoa</taxon>
        <taxon>Spiralia</taxon>
        <taxon>Lophotrochozoa</taxon>
        <taxon>Mollusca</taxon>
        <taxon>Gastropoda</taxon>
        <taxon>Heterobranchia</taxon>
        <taxon>Euthyneura</taxon>
        <taxon>Panpulmonata</taxon>
        <taxon>Eupulmonata</taxon>
        <taxon>Stylommatophora</taxon>
        <taxon>Helicina</taxon>
        <taxon>Arionoidea</taxon>
        <taxon>Arionidae</taxon>
        <taxon>Arion</taxon>
    </lineage>
</organism>
<name>A0A0B6Z1L2_9EUPU</name>
<reference evidence="2" key="1">
    <citation type="submission" date="2014-12" db="EMBL/GenBank/DDBJ databases">
        <title>Insight into the proteome of Arion vulgaris.</title>
        <authorList>
            <person name="Aradska J."/>
            <person name="Bulat T."/>
            <person name="Smidak R."/>
            <person name="Sarate P."/>
            <person name="Gangsoo J."/>
            <person name="Sialana F."/>
            <person name="Bilban M."/>
            <person name="Lubec G."/>
        </authorList>
    </citation>
    <scope>NUCLEOTIDE SEQUENCE</scope>
    <source>
        <tissue evidence="2">Skin</tissue>
    </source>
</reference>
<feature type="non-terminal residue" evidence="2">
    <location>
        <position position="69"/>
    </location>
</feature>
<sequence length="69" mass="7978">LTNLSEDNSMFASAELTTIHHRMLDKSMPRKISKQRKGLLQNSKASLRRVSKSVHKSFLPENDRFLHKS</sequence>
<dbReference type="AlphaFoldDB" id="A0A0B6Z1L2"/>
<evidence type="ECO:0000256" key="1">
    <source>
        <dbReference type="SAM" id="MobiDB-lite"/>
    </source>
</evidence>
<proteinExistence type="predicted"/>
<dbReference type="EMBL" id="HACG01015569">
    <property type="protein sequence ID" value="CEK62434.1"/>
    <property type="molecule type" value="Transcribed_RNA"/>
</dbReference>
<protein>
    <submittedName>
        <fullName evidence="2">Uncharacterized protein</fullName>
    </submittedName>
</protein>
<gene>
    <name evidence="2" type="primary">ORF45162</name>
</gene>
<feature type="region of interest" description="Disordered" evidence="1">
    <location>
        <begin position="30"/>
        <end position="54"/>
    </location>
</feature>